<reference evidence="8 9" key="1">
    <citation type="submission" date="2018-08" db="EMBL/GenBank/DDBJ databases">
        <title>A genome reference for cultivated species of the human gut microbiota.</title>
        <authorList>
            <person name="Zou Y."/>
            <person name="Xue W."/>
            <person name="Luo G."/>
        </authorList>
    </citation>
    <scope>NUCLEOTIDE SEQUENCE [LARGE SCALE GENOMIC DNA]</scope>
    <source>
        <strain evidence="8 9">AF36-7BH</strain>
    </source>
</reference>
<dbReference type="InterPro" id="IPR023296">
    <property type="entry name" value="Glyco_hydro_beta-prop_sf"/>
</dbReference>
<keyword evidence="4" id="KW-0119">Carbohydrate metabolism</keyword>
<evidence type="ECO:0000256" key="4">
    <source>
        <dbReference type="ARBA" id="ARBA00023277"/>
    </source>
</evidence>
<evidence type="ECO:0000256" key="7">
    <source>
        <dbReference type="RuleBase" id="RU361187"/>
    </source>
</evidence>
<protein>
    <submittedName>
        <fullName evidence="8">Alpha-N-arabinofuranosidase</fullName>
    </submittedName>
</protein>
<dbReference type="AlphaFoldDB" id="A0A415MD32"/>
<dbReference type="Gene3D" id="2.60.120.260">
    <property type="entry name" value="Galactose-binding domain-like"/>
    <property type="match status" value="1"/>
</dbReference>
<dbReference type="GO" id="GO:0004553">
    <property type="term" value="F:hydrolase activity, hydrolyzing O-glycosyl compounds"/>
    <property type="evidence" value="ECO:0007669"/>
    <property type="project" value="InterPro"/>
</dbReference>
<keyword evidence="2" id="KW-0624">Polysaccharide degradation</keyword>
<dbReference type="PANTHER" id="PTHR43772">
    <property type="entry name" value="ENDO-1,4-BETA-XYLANASE"/>
    <property type="match status" value="1"/>
</dbReference>
<comment type="caution">
    <text evidence="8">The sequence shown here is derived from an EMBL/GenBank/DDBJ whole genome shotgun (WGS) entry which is preliminary data.</text>
</comment>
<keyword evidence="2" id="KW-0858">Xylan degradation</keyword>
<gene>
    <name evidence="8" type="ORF">DW007_03980</name>
</gene>
<organism evidence="8 9">
    <name type="scientific">Lachnospira eligens</name>
    <dbReference type="NCBI Taxonomy" id="39485"/>
    <lineage>
        <taxon>Bacteria</taxon>
        <taxon>Bacillati</taxon>
        <taxon>Bacillota</taxon>
        <taxon>Clostridia</taxon>
        <taxon>Lachnospirales</taxon>
        <taxon>Lachnospiraceae</taxon>
        <taxon>Lachnospira</taxon>
    </lineage>
</organism>
<keyword evidence="3 7" id="KW-0378">Hydrolase</keyword>
<dbReference type="PANTHER" id="PTHR43772:SF2">
    <property type="entry name" value="PUTATIVE (AFU_ORTHOLOGUE AFUA_2G04480)-RELATED"/>
    <property type="match status" value="1"/>
</dbReference>
<feature type="site" description="Important for catalytic activity, responsible for pKa modulation of the active site Glu and correct orientation of both the proton donor and substrate" evidence="6">
    <location>
        <position position="160"/>
    </location>
</feature>
<dbReference type="GO" id="GO:0045493">
    <property type="term" value="P:xylan catabolic process"/>
    <property type="evidence" value="ECO:0007669"/>
    <property type="project" value="UniProtKB-KW"/>
</dbReference>
<keyword evidence="5 7" id="KW-0326">Glycosidase</keyword>
<dbReference type="CDD" id="cd18620">
    <property type="entry name" value="GH43_XylA-like"/>
    <property type="match status" value="1"/>
</dbReference>
<dbReference type="Gene3D" id="2.115.10.20">
    <property type="entry name" value="Glycosyl hydrolase domain, family 43"/>
    <property type="match status" value="1"/>
</dbReference>
<evidence type="ECO:0000313" key="8">
    <source>
        <dbReference type="EMBL" id="RHL70146.1"/>
    </source>
</evidence>
<dbReference type="InterPro" id="IPR052176">
    <property type="entry name" value="Glycosyl_Hydrlase_43_Enz"/>
</dbReference>
<dbReference type="Proteomes" id="UP000285201">
    <property type="component" value="Unassembled WGS sequence"/>
</dbReference>
<evidence type="ECO:0000256" key="5">
    <source>
        <dbReference type="ARBA" id="ARBA00023295"/>
    </source>
</evidence>
<evidence type="ECO:0000256" key="6">
    <source>
        <dbReference type="PIRSR" id="PIRSR606710-2"/>
    </source>
</evidence>
<evidence type="ECO:0000313" key="9">
    <source>
        <dbReference type="Proteomes" id="UP000285201"/>
    </source>
</evidence>
<evidence type="ECO:0000256" key="2">
    <source>
        <dbReference type="ARBA" id="ARBA00022651"/>
    </source>
</evidence>
<dbReference type="Pfam" id="PF04616">
    <property type="entry name" value="Glyco_hydro_43"/>
    <property type="match status" value="1"/>
</dbReference>
<accession>A0A415MD32</accession>
<name>A0A415MD32_9FIRM</name>
<evidence type="ECO:0000256" key="3">
    <source>
        <dbReference type="ARBA" id="ARBA00022801"/>
    </source>
</evidence>
<comment type="similarity">
    <text evidence="1 7">Belongs to the glycosyl hydrolase 43 family.</text>
</comment>
<sequence>MRIVLKIIGNYRRIRKGKKYMSKKQAMNPYLPLWEYVPDGEPRVFGDRLYVYGSHDEAGAEQFCVGDYVVWSTPIEDLGDWRCEGISYSYEQAGADIDEAGNLAAPDCVMGADGRYYLYYNRGARMSCEVAVSDEPQGPFTYYGNVTFSDGSEPKAKLFDPGVLVDDDGRIYLYTGFVPTPESPWINVAGRYSLAFELEKDMKTIKQGPFELLPGCLASKGTEYEGHGFYEASSPRKINGRYYMVYSSEVSHNLCYAVSDKPMSDYHYGGILISNGDFGYKGNELPKMPYGNTHGGLVEIGNQWYIFYHRQTHGIECCRQGCAEKINLNADGTFSQVEMTSCGLNDGPLEGLGTYSAAYACNIIHESIGKERYSIRKIVRGTQPHIFEEKIDDYKEHNIQYIANMQNKTIAGFKYFHLGKAKNISLEVSTIKKCRMNVYIDEECTEEIASISIGKTTGWKSFKGKFNGPEGIYPLYFQLVGEASIDWKSFTLQ</sequence>
<proteinExistence type="inferred from homology"/>
<dbReference type="SUPFAM" id="SSF75005">
    <property type="entry name" value="Arabinanase/levansucrase/invertase"/>
    <property type="match status" value="1"/>
</dbReference>
<dbReference type="InterPro" id="IPR006710">
    <property type="entry name" value="Glyco_hydro_43"/>
</dbReference>
<evidence type="ECO:0000256" key="1">
    <source>
        <dbReference type="ARBA" id="ARBA00009865"/>
    </source>
</evidence>
<dbReference type="EMBL" id="QROY01000003">
    <property type="protein sequence ID" value="RHL70146.1"/>
    <property type="molecule type" value="Genomic_DNA"/>
</dbReference>